<sequence length="844" mass="91521">MAGGCCWCGGCVLTFILPPELPVTAILPELLATLQTQPNAVLVAPPGAGKTTLTPLALLDAPWLGTQRLILVEPRRVAVRGAASRMASSLGEKPGGIVGFRTRTDSAMSARTRIEVVTEGLLLRRLLTDPLLDGVGAVLFDEVHERSLDLDAALAFCLDMQREMRPDLRILAMSATPDGRAFTTLMNAPLIESEGRQFPIDIRHTRDIPHMRDLPEACARAIRQALVEEDGDILAFLPGVGEIRRTQALLDGTVPVFPLHGEQTTEDQDRAIAPSDTRRVVLATSIAETSVTVSGVRIVVDGGLRRAPRLDPNTGLSRLETLKISRATATQRAGRAGRQSPGIAIRLWSEMTQRSLRPQDAPEILVADLTDFALVTAAWQEVMGTVPDSLPLLDTPPSGVLASGRELLRELGALDDANRITALGKRMASLGTHPRLAAMLCAARTLPERVTAACLAALLEERDPLRPRPYRPSGPAAGADIRVRFALFERDDPRADRASLFHMRQSAKRFLRRMGERDVPLVPLPDHAGALLAAGFPDRVAQAAGELGRFRLAGGGSARVSANDPLAREKLLAGAAFHTRTSTEITLAAPLDAENLPRTLLDRTREQVETTLDGTSGRIIARRRLRLGALVLRDRNGEISSEEAQSLLLQQIAATPAQALTWTEAGRQFQARVAHARATYAPHLPDLSDDGLAASLEWLEPYLAGCDRLAQVRALDLLSILRARLDYADLAALDRKLPPRLTLKASTHDIDYTGAVPTVSARAQAFYGTARTPELADGQLALQCALLSPAGRPQAITADLEGFWKGSWADMRRDMRGRYPRHDWPEDPATAEPPKPRSKSQQGR</sequence>
<dbReference type="PROSITE" id="PS00690">
    <property type="entry name" value="DEAH_ATP_HELICASE"/>
    <property type="match status" value="1"/>
</dbReference>
<evidence type="ECO:0000256" key="2">
    <source>
        <dbReference type="ARBA" id="ARBA00022741"/>
    </source>
</evidence>
<comment type="caution">
    <text evidence="9">The sequence shown here is derived from an EMBL/GenBank/DDBJ whole genome shotgun (WGS) entry which is preliminary data.</text>
</comment>
<dbReference type="GO" id="GO:0003676">
    <property type="term" value="F:nucleic acid binding"/>
    <property type="evidence" value="ECO:0007669"/>
    <property type="project" value="InterPro"/>
</dbReference>
<evidence type="ECO:0000313" key="10">
    <source>
        <dbReference type="Proteomes" id="UP000321079"/>
    </source>
</evidence>
<keyword evidence="10" id="KW-1185">Reference proteome</keyword>
<dbReference type="Pfam" id="PF00271">
    <property type="entry name" value="Helicase_C"/>
    <property type="match status" value="1"/>
</dbReference>
<dbReference type="GO" id="GO:0003724">
    <property type="term" value="F:RNA helicase activity"/>
    <property type="evidence" value="ECO:0007669"/>
    <property type="project" value="UniProtKB-EC"/>
</dbReference>
<name>A0A511B7W7_9PROT</name>
<gene>
    <name evidence="9" type="ORF">GKA01_17470</name>
</gene>
<evidence type="ECO:0000259" key="8">
    <source>
        <dbReference type="PROSITE" id="PS51194"/>
    </source>
</evidence>
<feature type="region of interest" description="Disordered" evidence="6">
    <location>
        <begin position="817"/>
        <end position="844"/>
    </location>
</feature>
<feature type="domain" description="Helicase ATP-binding" evidence="7">
    <location>
        <begin position="31"/>
        <end position="195"/>
    </location>
</feature>
<dbReference type="CDD" id="cd18791">
    <property type="entry name" value="SF2_C_RHA"/>
    <property type="match status" value="1"/>
</dbReference>
<dbReference type="Gene3D" id="3.40.50.300">
    <property type="entry name" value="P-loop containing nucleotide triphosphate hydrolases"/>
    <property type="match status" value="2"/>
</dbReference>
<dbReference type="InterPro" id="IPR002464">
    <property type="entry name" value="DNA/RNA_helicase_DEAH_CS"/>
</dbReference>
<dbReference type="PANTHER" id="PTHR43519">
    <property type="entry name" value="ATP-DEPENDENT RNA HELICASE HRPB"/>
    <property type="match status" value="1"/>
</dbReference>
<dbReference type="PROSITE" id="PS51192">
    <property type="entry name" value="HELICASE_ATP_BIND_1"/>
    <property type="match status" value="1"/>
</dbReference>
<dbReference type="InterPro" id="IPR013689">
    <property type="entry name" value="RNA_helicase_ATP-dep_HrpB_C"/>
</dbReference>
<dbReference type="Gene3D" id="1.20.120.1080">
    <property type="match status" value="1"/>
</dbReference>
<keyword evidence="2" id="KW-0547">Nucleotide-binding</keyword>
<feature type="domain" description="Helicase C-terminal" evidence="8">
    <location>
        <begin position="221"/>
        <end position="380"/>
    </location>
</feature>
<dbReference type="SMART" id="SM00847">
    <property type="entry name" value="HA2"/>
    <property type="match status" value="1"/>
</dbReference>
<dbReference type="InterPro" id="IPR011545">
    <property type="entry name" value="DEAD/DEAH_box_helicase_dom"/>
</dbReference>
<dbReference type="SMART" id="SM00487">
    <property type="entry name" value="DEXDc"/>
    <property type="match status" value="1"/>
</dbReference>
<dbReference type="InterPro" id="IPR049614">
    <property type="entry name" value="HrpB_DEXH"/>
</dbReference>
<dbReference type="InterPro" id="IPR007502">
    <property type="entry name" value="Helicase-assoc_dom"/>
</dbReference>
<protein>
    <recommendedName>
        <fullName evidence="1">RNA helicase</fullName>
        <ecNumber evidence="1">3.6.4.13</ecNumber>
    </recommendedName>
</protein>
<organism evidence="9 10">
    <name type="scientific">Gluconobacter kanchanaburiensis NBRC 103587</name>
    <dbReference type="NCBI Taxonomy" id="1307948"/>
    <lineage>
        <taxon>Bacteria</taxon>
        <taxon>Pseudomonadati</taxon>
        <taxon>Pseudomonadota</taxon>
        <taxon>Alphaproteobacteria</taxon>
        <taxon>Acetobacterales</taxon>
        <taxon>Acetobacteraceae</taxon>
        <taxon>Gluconobacter</taxon>
    </lineage>
</organism>
<dbReference type="InterPro" id="IPR001650">
    <property type="entry name" value="Helicase_C-like"/>
</dbReference>
<keyword evidence="3" id="KW-0378">Hydrolase</keyword>
<proteinExistence type="predicted"/>
<accession>A0A511B7W7</accession>
<dbReference type="InterPro" id="IPR027417">
    <property type="entry name" value="P-loop_NTPase"/>
</dbReference>
<reference evidence="9 10" key="1">
    <citation type="submission" date="2019-07" db="EMBL/GenBank/DDBJ databases">
        <title>Whole genome shotgun sequence of Gluconobacter kanchanaburiensis NBRC 103587.</title>
        <authorList>
            <person name="Hosoyama A."/>
            <person name="Uohara A."/>
            <person name="Ohji S."/>
            <person name="Ichikawa N."/>
        </authorList>
    </citation>
    <scope>NUCLEOTIDE SEQUENCE [LARGE SCALE GENOMIC DNA]</scope>
    <source>
        <strain evidence="9 10">NBRC 103587</strain>
    </source>
</reference>
<dbReference type="OrthoDB" id="9805617at2"/>
<dbReference type="RefSeq" id="WP_146861556.1">
    <property type="nucleotide sequence ID" value="NZ_BARK01000031.1"/>
</dbReference>
<dbReference type="AlphaFoldDB" id="A0A511B7W7"/>
<dbReference type="PROSITE" id="PS51194">
    <property type="entry name" value="HELICASE_CTER"/>
    <property type="match status" value="1"/>
</dbReference>
<dbReference type="InterPro" id="IPR048333">
    <property type="entry name" value="HA2_WH"/>
</dbReference>
<dbReference type="SUPFAM" id="SSF52540">
    <property type="entry name" value="P-loop containing nucleoside triphosphate hydrolases"/>
    <property type="match status" value="1"/>
</dbReference>
<dbReference type="InterPro" id="IPR014001">
    <property type="entry name" value="Helicase_ATP-bd"/>
</dbReference>
<dbReference type="PIRSF" id="PIRSF005496">
    <property type="entry name" value="ATP_hel_hrpB"/>
    <property type="match status" value="1"/>
</dbReference>
<evidence type="ECO:0000256" key="1">
    <source>
        <dbReference type="ARBA" id="ARBA00012552"/>
    </source>
</evidence>
<dbReference type="CDD" id="cd17990">
    <property type="entry name" value="DEXHc_HrpB"/>
    <property type="match status" value="1"/>
</dbReference>
<dbReference type="GO" id="GO:0005524">
    <property type="term" value="F:ATP binding"/>
    <property type="evidence" value="ECO:0007669"/>
    <property type="project" value="UniProtKB-KW"/>
</dbReference>
<dbReference type="PANTHER" id="PTHR43519:SF1">
    <property type="entry name" value="ATP-DEPENDENT RNA HELICASE HRPB"/>
    <property type="match status" value="1"/>
</dbReference>
<keyword evidence="5" id="KW-0067">ATP-binding</keyword>
<keyword evidence="4 9" id="KW-0347">Helicase</keyword>
<dbReference type="GO" id="GO:0016787">
    <property type="term" value="F:hydrolase activity"/>
    <property type="evidence" value="ECO:0007669"/>
    <property type="project" value="UniProtKB-KW"/>
</dbReference>
<dbReference type="Pfam" id="PF00270">
    <property type="entry name" value="DEAD"/>
    <property type="match status" value="1"/>
</dbReference>
<dbReference type="Pfam" id="PF08482">
    <property type="entry name" value="HrpB_C"/>
    <property type="match status" value="1"/>
</dbReference>
<dbReference type="Proteomes" id="UP000321079">
    <property type="component" value="Unassembled WGS sequence"/>
</dbReference>
<evidence type="ECO:0000256" key="3">
    <source>
        <dbReference type="ARBA" id="ARBA00022801"/>
    </source>
</evidence>
<dbReference type="Pfam" id="PF04408">
    <property type="entry name" value="WHD_HA2"/>
    <property type="match status" value="1"/>
</dbReference>
<dbReference type="EMBL" id="BJVA01000009">
    <property type="protein sequence ID" value="GEK96550.1"/>
    <property type="molecule type" value="Genomic_DNA"/>
</dbReference>
<dbReference type="InterPro" id="IPR010225">
    <property type="entry name" value="HrpB"/>
</dbReference>
<dbReference type="NCBIfam" id="TIGR01970">
    <property type="entry name" value="DEAH_box_HrpB"/>
    <property type="match status" value="1"/>
</dbReference>
<dbReference type="EC" id="3.6.4.13" evidence="1"/>
<evidence type="ECO:0000256" key="4">
    <source>
        <dbReference type="ARBA" id="ARBA00022806"/>
    </source>
</evidence>
<evidence type="ECO:0000256" key="6">
    <source>
        <dbReference type="SAM" id="MobiDB-lite"/>
    </source>
</evidence>
<evidence type="ECO:0000313" key="9">
    <source>
        <dbReference type="EMBL" id="GEK96550.1"/>
    </source>
</evidence>
<evidence type="ECO:0000256" key="5">
    <source>
        <dbReference type="ARBA" id="ARBA00022840"/>
    </source>
</evidence>
<evidence type="ECO:0000259" key="7">
    <source>
        <dbReference type="PROSITE" id="PS51192"/>
    </source>
</evidence>
<dbReference type="SMART" id="SM00490">
    <property type="entry name" value="HELICc"/>
    <property type="match status" value="1"/>
</dbReference>